<protein>
    <submittedName>
        <fullName evidence="1">Uncharacterized protein</fullName>
    </submittedName>
</protein>
<name>A0A5M8PZA9_9LECA</name>
<accession>A0A5M8PZA9</accession>
<comment type="caution">
    <text evidence="1">The sequence shown here is derived from an EMBL/GenBank/DDBJ whole genome shotgun (WGS) entry which is preliminary data.</text>
</comment>
<proteinExistence type="predicted"/>
<dbReference type="AlphaFoldDB" id="A0A5M8PZA9"/>
<evidence type="ECO:0000313" key="1">
    <source>
        <dbReference type="EMBL" id="KAA6414400.1"/>
    </source>
</evidence>
<gene>
    <name evidence="1" type="ORF">FRX48_01149</name>
</gene>
<dbReference type="Proteomes" id="UP000324767">
    <property type="component" value="Unassembled WGS sequence"/>
</dbReference>
<evidence type="ECO:0000313" key="2">
    <source>
        <dbReference type="Proteomes" id="UP000324767"/>
    </source>
</evidence>
<organism evidence="1 2">
    <name type="scientific">Lasallia pustulata</name>
    <dbReference type="NCBI Taxonomy" id="136370"/>
    <lineage>
        <taxon>Eukaryota</taxon>
        <taxon>Fungi</taxon>
        <taxon>Dikarya</taxon>
        <taxon>Ascomycota</taxon>
        <taxon>Pezizomycotina</taxon>
        <taxon>Lecanoromycetes</taxon>
        <taxon>OSLEUM clade</taxon>
        <taxon>Umbilicariomycetidae</taxon>
        <taxon>Umbilicariales</taxon>
        <taxon>Umbilicariaceae</taxon>
        <taxon>Lasallia</taxon>
    </lineage>
</organism>
<dbReference type="EMBL" id="VXIT01000002">
    <property type="protein sequence ID" value="KAA6414400.1"/>
    <property type="molecule type" value="Genomic_DNA"/>
</dbReference>
<reference evidence="1 2" key="1">
    <citation type="submission" date="2019-09" db="EMBL/GenBank/DDBJ databases">
        <title>The hologenome of the rock-dwelling lichen Lasallia pustulata.</title>
        <authorList>
            <person name="Greshake Tzovaras B."/>
            <person name="Segers F."/>
            <person name="Bicker A."/>
            <person name="Dal Grande F."/>
            <person name="Otte J."/>
            <person name="Hankeln T."/>
            <person name="Schmitt I."/>
            <person name="Ebersberger I."/>
        </authorList>
    </citation>
    <scope>NUCLEOTIDE SEQUENCE [LARGE SCALE GENOMIC DNA]</scope>
    <source>
        <strain evidence="1">A1-1</strain>
    </source>
</reference>
<sequence length="211" mass="22842">MNPAPPHPVVLKTPVSNGTVVVSNPQYTTTVQRRKEPRKTYITVLPGRPRPVFVRDRKKPFTLGFGCGFSAIAAAFAPPPIRRSYSAGPIRTEVRVTSATAQPIRVTSATAQPIRVTSAPAQPIRVTSAPAQPIRVTSAPAQPTVLTTEQPANIYPASHFLRHPELVIPAEGVPLMPRLRVVLATPMRSYCNIRALLAESFDRQVTTAGTL</sequence>